<organism evidence="1 2">
    <name type="scientific">Candidatus Marithioploca araucensis</name>
    <dbReference type="NCBI Taxonomy" id="70273"/>
    <lineage>
        <taxon>Bacteria</taxon>
        <taxon>Pseudomonadati</taxon>
        <taxon>Pseudomonadota</taxon>
        <taxon>Gammaproteobacteria</taxon>
        <taxon>Thiotrichales</taxon>
        <taxon>Thiotrichaceae</taxon>
        <taxon>Candidatus Marithioploca</taxon>
    </lineage>
</organism>
<comment type="caution">
    <text evidence="1">The sequence shown here is derived from an EMBL/GenBank/DDBJ whole genome shotgun (WGS) entry which is preliminary data.</text>
</comment>
<accession>A0ABT7VQE4</accession>
<dbReference type="EMBL" id="JAUCGM010000018">
    <property type="protein sequence ID" value="MDM8561892.1"/>
    <property type="molecule type" value="Genomic_DNA"/>
</dbReference>
<dbReference type="Proteomes" id="UP001171945">
    <property type="component" value="Unassembled WGS sequence"/>
</dbReference>
<evidence type="ECO:0000313" key="2">
    <source>
        <dbReference type="Proteomes" id="UP001171945"/>
    </source>
</evidence>
<name>A0ABT7VQE4_9GAMM</name>
<gene>
    <name evidence="1" type="ORF">QUF54_00895</name>
</gene>
<reference evidence="1" key="1">
    <citation type="submission" date="2023-06" db="EMBL/GenBank/DDBJ databases">
        <title>Uncultivated large filamentous bacteria from sulfidic sediments reveal new species and different genomic features in energy metabolism and defense.</title>
        <authorList>
            <person name="Fonseca A."/>
        </authorList>
    </citation>
    <scope>NUCLEOTIDE SEQUENCE</scope>
    <source>
        <strain evidence="1">HSG4</strain>
    </source>
</reference>
<sequence length="71" mass="8089">MGNVFLLPTTFLMKLPTTFLMKKVGNKRTLPTLPGYMASALGVQRFRFLKEIRFLEKIGFLASDFFSIKIG</sequence>
<keyword evidence="2" id="KW-1185">Reference proteome</keyword>
<evidence type="ECO:0000313" key="1">
    <source>
        <dbReference type="EMBL" id="MDM8561892.1"/>
    </source>
</evidence>
<proteinExistence type="predicted"/>
<protein>
    <submittedName>
        <fullName evidence="1">Uncharacterized protein</fullName>
    </submittedName>
</protein>